<dbReference type="PROSITE" id="PS00775">
    <property type="entry name" value="GLYCOSYL_HYDROL_F3"/>
    <property type="match status" value="1"/>
</dbReference>
<reference evidence="7" key="1">
    <citation type="journal article" date="2020" name="mSystems">
        <title>Genome- and Community-Level Interaction Insights into Carbon Utilization and Element Cycling Functions of Hydrothermarchaeota in Hydrothermal Sediment.</title>
        <authorList>
            <person name="Zhou Z."/>
            <person name="Liu Y."/>
            <person name="Xu W."/>
            <person name="Pan J."/>
            <person name="Luo Z.H."/>
            <person name="Li M."/>
        </authorList>
    </citation>
    <scope>NUCLEOTIDE SEQUENCE</scope>
    <source>
        <strain evidence="7">HyVt-347</strain>
    </source>
</reference>
<proteinExistence type="inferred from homology"/>
<evidence type="ECO:0000256" key="1">
    <source>
        <dbReference type="ARBA" id="ARBA00001231"/>
    </source>
</evidence>
<dbReference type="PROSITE" id="PS51318">
    <property type="entry name" value="TAT"/>
    <property type="match status" value="1"/>
</dbReference>
<dbReference type="PANTHER" id="PTHR30480:SF13">
    <property type="entry name" value="BETA-HEXOSAMINIDASE"/>
    <property type="match status" value="1"/>
</dbReference>
<evidence type="ECO:0000256" key="4">
    <source>
        <dbReference type="ARBA" id="ARBA00022801"/>
    </source>
</evidence>
<keyword evidence="5 7" id="KW-0326">Glycosidase</keyword>
<dbReference type="GO" id="GO:0009254">
    <property type="term" value="P:peptidoglycan turnover"/>
    <property type="evidence" value="ECO:0007669"/>
    <property type="project" value="TreeGrafter"/>
</dbReference>
<dbReference type="GO" id="GO:0005975">
    <property type="term" value="P:carbohydrate metabolic process"/>
    <property type="evidence" value="ECO:0007669"/>
    <property type="project" value="InterPro"/>
</dbReference>
<dbReference type="Proteomes" id="UP000885680">
    <property type="component" value="Unassembled WGS sequence"/>
</dbReference>
<evidence type="ECO:0000256" key="3">
    <source>
        <dbReference type="ARBA" id="ARBA00012663"/>
    </source>
</evidence>
<dbReference type="InterPro" id="IPR050226">
    <property type="entry name" value="NagZ_Beta-hexosaminidase"/>
</dbReference>
<evidence type="ECO:0000256" key="2">
    <source>
        <dbReference type="ARBA" id="ARBA00005336"/>
    </source>
</evidence>
<dbReference type="NCBIfam" id="NF003740">
    <property type="entry name" value="PRK05337.1"/>
    <property type="match status" value="1"/>
</dbReference>
<dbReference type="EC" id="3.2.1.52" evidence="3"/>
<dbReference type="EMBL" id="DRGN01000033">
    <property type="protein sequence ID" value="HET99295.1"/>
    <property type="molecule type" value="Genomic_DNA"/>
</dbReference>
<dbReference type="InterPro" id="IPR017853">
    <property type="entry name" value="GH"/>
</dbReference>
<dbReference type="AlphaFoldDB" id="A0A9C9TG18"/>
<dbReference type="InterPro" id="IPR006311">
    <property type="entry name" value="TAT_signal"/>
</dbReference>
<comment type="similarity">
    <text evidence="2">Belongs to the glycosyl hydrolase 3 family.</text>
</comment>
<dbReference type="InterPro" id="IPR019800">
    <property type="entry name" value="Glyco_hydro_3_AS"/>
</dbReference>
<protein>
    <recommendedName>
        <fullName evidence="3">beta-N-acetylhexosaminidase</fullName>
        <ecNumber evidence="3">3.2.1.52</ecNumber>
    </recommendedName>
</protein>
<evidence type="ECO:0000313" key="8">
    <source>
        <dbReference type="Proteomes" id="UP000885680"/>
    </source>
</evidence>
<name>A0A9C9TG18_9HYPH</name>
<evidence type="ECO:0000259" key="6">
    <source>
        <dbReference type="Pfam" id="PF00933"/>
    </source>
</evidence>
<comment type="caution">
    <text evidence="7">The sequence shown here is derived from an EMBL/GenBank/DDBJ whole genome shotgun (WGS) entry which is preliminary data.</text>
</comment>
<evidence type="ECO:0000256" key="5">
    <source>
        <dbReference type="ARBA" id="ARBA00023295"/>
    </source>
</evidence>
<dbReference type="SUPFAM" id="SSF51445">
    <property type="entry name" value="(Trans)glycosidases"/>
    <property type="match status" value="1"/>
</dbReference>
<dbReference type="GO" id="GO:0004563">
    <property type="term" value="F:beta-N-acetylhexosaminidase activity"/>
    <property type="evidence" value="ECO:0007669"/>
    <property type="project" value="UniProtKB-EC"/>
</dbReference>
<keyword evidence="4 7" id="KW-0378">Hydrolase</keyword>
<organism evidence="7 8">
    <name type="scientific">Aurantimonas coralicida</name>
    <dbReference type="NCBI Taxonomy" id="182270"/>
    <lineage>
        <taxon>Bacteria</taxon>
        <taxon>Pseudomonadati</taxon>
        <taxon>Pseudomonadota</taxon>
        <taxon>Alphaproteobacteria</taxon>
        <taxon>Hyphomicrobiales</taxon>
        <taxon>Aurantimonadaceae</taxon>
        <taxon>Aurantimonas</taxon>
    </lineage>
</organism>
<dbReference type="InterPro" id="IPR001764">
    <property type="entry name" value="Glyco_hydro_3_N"/>
</dbReference>
<dbReference type="Pfam" id="PF00933">
    <property type="entry name" value="Glyco_hydro_3"/>
    <property type="match status" value="1"/>
</dbReference>
<comment type="catalytic activity">
    <reaction evidence="1">
        <text>Hydrolysis of terminal non-reducing N-acetyl-D-hexosamine residues in N-acetyl-beta-D-hexosaminides.</text>
        <dbReference type="EC" id="3.2.1.52"/>
    </reaction>
</comment>
<sequence length="396" mass="41635">MHRVEIGRRQLLRGALSASAVTLVGGAPSPAAFTHDHIEGRTGRTAAPSALASEIRMSGSKAWIAAPAAPRLSADERRFFADESPWGFILFARNVTEASQLEDLVAELIELGGRATTPIFIDQEGGRIQRLKPPLAPQYPPAATIGEVYASDPEAGQRAAWLQGRLLADDLMAYGVNADCIPCIDVPTADAHSVIGDRAYATNPEAVATLGGAAADGLLAGGLLPVMKHIPGHGRGNADSHLALPVVATTRGELSRTDFAPFHALRRLPAAMTAHILYSAIDPVHPATLSPTVIESVIREEIGFDGLLMSDDISMKALAGDLTDLSRRALEAGCDVVLHCNGDFDEMRKVAAAARPLSGDAQRRAVEAESVISARGTGGDMPALRAEYDELVGASV</sequence>
<dbReference type="InterPro" id="IPR036962">
    <property type="entry name" value="Glyco_hydro_3_N_sf"/>
</dbReference>
<dbReference type="Gene3D" id="3.20.20.300">
    <property type="entry name" value="Glycoside hydrolase, family 3, N-terminal domain"/>
    <property type="match status" value="1"/>
</dbReference>
<feature type="domain" description="Glycoside hydrolase family 3 N-terminal" evidence="6">
    <location>
        <begin position="73"/>
        <end position="355"/>
    </location>
</feature>
<gene>
    <name evidence="7" type="primary">nagZ</name>
    <name evidence="7" type="ORF">ENH89_02735</name>
</gene>
<accession>A0A9C9TG18</accession>
<evidence type="ECO:0000313" key="7">
    <source>
        <dbReference type="EMBL" id="HET99295.1"/>
    </source>
</evidence>
<dbReference type="PANTHER" id="PTHR30480">
    <property type="entry name" value="BETA-HEXOSAMINIDASE-RELATED"/>
    <property type="match status" value="1"/>
</dbReference>